<dbReference type="CDD" id="cd16454">
    <property type="entry name" value="RING-H2_PA-TM-RING"/>
    <property type="match status" value="1"/>
</dbReference>
<dbReference type="EMBL" id="JACMSC010000017">
    <property type="protein sequence ID" value="KAG6478217.1"/>
    <property type="molecule type" value="Genomic_DNA"/>
</dbReference>
<dbReference type="GO" id="GO:0016567">
    <property type="term" value="P:protein ubiquitination"/>
    <property type="evidence" value="ECO:0007669"/>
    <property type="project" value="TreeGrafter"/>
</dbReference>
<keyword evidence="7" id="KW-1185">Reference proteome</keyword>
<evidence type="ECO:0000256" key="1">
    <source>
        <dbReference type="ARBA" id="ARBA00022723"/>
    </source>
</evidence>
<organism evidence="6 7">
    <name type="scientific">Zingiber officinale</name>
    <name type="common">Ginger</name>
    <name type="synonym">Amomum zingiber</name>
    <dbReference type="NCBI Taxonomy" id="94328"/>
    <lineage>
        <taxon>Eukaryota</taxon>
        <taxon>Viridiplantae</taxon>
        <taxon>Streptophyta</taxon>
        <taxon>Embryophyta</taxon>
        <taxon>Tracheophyta</taxon>
        <taxon>Spermatophyta</taxon>
        <taxon>Magnoliopsida</taxon>
        <taxon>Liliopsida</taxon>
        <taxon>Zingiberales</taxon>
        <taxon>Zingiberaceae</taxon>
        <taxon>Zingiber</taxon>
    </lineage>
</organism>
<evidence type="ECO:0000256" key="4">
    <source>
        <dbReference type="PROSITE-ProRule" id="PRU00175"/>
    </source>
</evidence>
<name>A0A8J5F4L1_ZINOF</name>
<evidence type="ECO:0000256" key="2">
    <source>
        <dbReference type="ARBA" id="ARBA00022771"/>
    </source>
</evidence>
<dbReference type="AlphaFoldDB" id="A0A8J5F4L1"/>
<proteinExistence type="predicted"/>
<gene>
    <name evidence="6" type="ORF">ZIOFF_061652</name>
</gene>
<dbReference type="OrthoDB" id="785686at2759"/>
<dbReference type="InterPro" id="IPR001841">
    <property type="entry name" value="Znf_RING"/>
</dbReference>
<keyword evidence="3" id="KW-0862">Zinc</keyword>
<dbReference type="PROSITE" id="PS50089">
    <property type="entry name" value="ZF_RING_2"/>
    <property type="match status" value="1"/>
</dbReference>
<evidence type="ECO:0000313" key="6">
    <source>
        <dbReference type="EMBL" id="KAG6478217.1"/>
    </source>
</evidence>
<dbReference type="Proteomes" id="UP000734854">
    <property type="component" value="Unassembled WGS sequence"/>
</dbReference>
<dbReference type="SMART" id="SM00184">
    <property type="entry name" value="RING"/>
    <property type="match status" value="1"/>
</dbReference>
<evidence type="ECO:0000256" key="3">
    <source>
        <dbReference type="ARBA" id="ARBA00022833"/>
    </source>
</evidence>
<dbReference type="PANTHER" id="PTHR45969:SF55">
    <property type="entry name" value="OS07G0686300 PROTEIN"/>
    <property type="match status" value="1"/>
</dbReference>
<evidence type="ECO:0000313" key="7">
    <source>
        <dbReference type="Proteomes" id="UP000734854"/>
    </source>
</evidence>
<dbReference type="GO" id="GO:0008270">
    <property type="term" value="F:zinc ion binding"/>
    <property type="evidence" value="ECO:0007669"/>
    <property type="project" value="UniProtKB-KW"/>
</dbReference>
<keyword evidence="2 4" id="KW-0863">Zinc-finger</keyword>
<reference evidence="6 7" key="1">
    <citation type="submission" date="2020-08" db="EMBL/GenBank/DDBJ databases">
        <title>Plant Genome Project.</title>
        <authorList>
            <person name="Zhang R.-G."/>
        </authorList>
    </citation>
    <scope>NUCLEOTIDE SEQUENCE [LARGE SCALE GENOMIC DNA]</scope>
    <source>
        <tissue evidence="6">Rhizome</tissue>
    </source>
</reference>
<comment type="caution">
    <text evidence="6">The sequence shown here is derived from an EMBL/GenBank/DDBJ whole genome shotgun (WGS) entry which is preliminary data.</text>
</comment>
<protein>
    <recommendedName>
        <fullName evidence="5">RING-type domain-containing protein</fullName>
    </recommendedName>
</protein>
<dbReference type="Pfam" id="PF13639">
    <property type="entry name" value="zf-RING_2"/>
    <property type="match status" value="1"/>
</dbReference>
<keyword evidence="1" id="KW-0479">Metal-binding</keyword>
<dbReference type="PANTHER" id="PTHR45969">
    <property type="entry name" value="RING ZINC FINGER PROTEIN-RELATED"/>
    <property type="match status" value="1"/>
</dbReference>
<evidence type="ECO:0000259" key="5">
    <source>
        <dbReference type="PROSITE" id="PS50089"/>
    </source>
</evidence>
<sequence>MEFILACFLISFLSIHFSDLLYLSVNTLLLRLVAALIEQHAWPPGSLFSGDGPGHHRHDAKASGDGDRVQWDARGGKSYLGVTRYEAPSPVVCVFCLSDIEEGEEVRELRCEHLFHRRCLDPWLVLRRSTCPLCRDALLDAEEEEADDAAMDWLAYVPVWAW</sequence>
<accession>A0A8J5F4L1</accession>
<feature type="domain" description="RING-type" evidence="5">
    <location>
        <begin position="93"/>
        <end position="135"/>
    </location>
</feature>
<dbReference type="GO" id="GO:0061630">
    <property type="term" value="F:ubiquitin protein ligase activity"/>
    <property type="evidence" value="ECO:0007669"/>
    <property type="project" value="TreeGrafter"/>
</dbReference>